<evidence type="ECO:0000256" key="1">
    <source>
        <dbReference type="SAM" id="MobiDB-lite"/>
    </source>
</evidence>
<proteinExistence type="predicted"/>
<sequence>MVRAHVTKGLEDRFVQLTSTPFAIALYVTIDDWLRAPGRPARLGRLWLLPLAFALVLGAAPSSGGHPGRAVHHLGAGHAHT</sequence>
<keyword evidence="2" id="KW-1133">Transmembrane helix</keyword>
<keyword evidence="2" id="KW-0812">Transmembrane</keyword>
<protein>
    <submittedName>
        <fullName evidence="3">Uncharacterized protein</fullName>
    </submittedName>
</protein>
<dbReference type="AlphaFoldDB" id="A0A8J3WRP7"/>
<evidence type="ECO:0000313" key="4">
    <source>
        <dbReference type="Proteomes" id="UP000634476"/>
    </source>
</evidence>
<gene>
    <name evidence="3" type="ORF">Pta02_14190</name>
</gene>
<name>A0A8J3WRP7_9ACTN</name>
<feature type="region of interest" description="Disordered" evidence="1">
    <location>
        <begin position="62"/>
        <end position="81"/>
    </location>
</feature>
<evidence type="ECO:0000256" key="2">
    <source>
        <dbReference type="SAM" id="Phobius"/>
    </source>
</evidence>
<organism evidence="3 4">
    <name type="scientific">Planobispora takensis</name>
    <dbReference type="NCBI Taxonomy" id="1367882"/>
    <lineage>
        <taxon>Bacteria</taxon>
        <taxon>Bacillati</taxon>
        <taxon>Actinomycetota</taxon>
        <taxon>Actinomycetes</taxon>
        <taxon>Streptosporangiales</taxon>
        <taxon>Streptosporangiaceae</taxon>
        <taxon>Planobispora</taxon>
    </lineage>
</organism>
<reference evidence="3" key="1">
    <citation type="submission" date="2021-01" db="EMBL/GenBank/DDBJ databases">
        <title>Whole genome shotgun sequence of Planobispora takensis NBRC 109077.</title>
        <authorList>
            <person name="Komaki H."/>
            <person name="Tamura T."/>
        </authorList>
    </citation>
    <scope>NUCLEOTIDE SEQUENCE</scope>
    <source>
        <strain evidence="3">NBRC 109077</strain>
    </source>
</reference>
<feature type="transmembrane region" description="Helical" evidence="2">
    <location>
        <begin position="46"/>
        <end position="64"/>
    </location>
</feature>
<comment type="caution">
    <text evidence="3">The sequence shown here is derived from an EMBL/GenBank/DDBJ whole genome shotgun (WGS) entry which is preliminary data.</text>
</comment>
<dbReference type="EMBL" id="BOOK01000008">
    <property type="protein sequence ID" value="GIH99410.1"/>
    <property type="molecule type" value="Genomic_DNA"/>
</dbReference>
<evidence type="ECO:0000313" key="3">
    <source>
        <dbReference type="EMBL" id="GIH99410.1"/>
    </source>
</evidence>
<keyword evidence="4" id="KW-1185">Reference proteome</keyword>
<dbReference type="Proteomes" id="UP000634476">
    <property type="component" value="Unassembled WGS sequence"/>
</dbReference>
<accession>A0A8J3WRP7</accession>
<keyword evidence="2" id="KW-0472">Membrane</keyword>